<protein>
    <recommendedName>
        <fullName evidence="2">AAA+ ATPase domain-containing protein</fullName>
    </recommendedName>
</protein>
<organism evidence="3 4">
    <name type="scientific">Carya illinoinensis</name>
    <name type="common">Pecan</name>
    <dbReference type="NCBI Taxonomy" id="32201"/>
    <lineage>
        <taxon>Eukaryota</taxon>
        <taxon>Viridiplantae</taxon>
        <taxon>Streptophyta</taxon>
        <taxon>Embryophyta</taxon>
        <taxon>Tracheophyta</taxon>
        <taxon>Spermatophyta</taxon>
        <taxon>Magnoliopsida</taxon>
        <taxon>eudicotyledons</taxon>
        <taxon>Gunneridae</taxon>
        <taxon>Pentapetalae</taxon>
        <taxon>rosids</taxon>
        <taxon>fabids</taxon>
        <taxon>Fagales</taxon>
        <taxon>Juglandaceae</taxon>
        <taxon>Carya</taxon>
    </lineage>
</organism>
<dbReference type="Pfam" id="PF23247">
    <property type="entry name" value="LRR_RPS2"/>
    <property type="match status" value="4"/>
</dbReference>
<dbReference type="Pfam" id="PF00931">
    <property type="entry name" value="NB-ARC"/>
    <property type="match status" value="1"/>
</dbReference>
<keyword evidence="1" id="KW-0611">Plant defense</keyword>
<dbReference type="InterPro" id="IPR002182">
    <property type="entry name" value="NB-ARC"/>
</dbReference>
<dbReference type="Proteomes" id="UP000811246">
    <property type="component" value="Chromosome 16"/>
</dbReference>
<accession>A0A922D925</accession>
<name>A0A922D925_CARIL</name>
<evidence type="ECO:0000256" key="1">
    <source>
        <dbReference type="ARBA" id="ARBA00022821"/>
    </source>
</evidence>
<dbReference type="EMBL" id="CM031840">
    <property type="protein sequence ID" value="KAG6672760.1"/>
    <property type="molecule type" value="Genomic_DNA"/>
</dbReference>
<evidence type="ECO:0000259" key="2">
    <source>
        <dbReference type="SMART" id="SM00382"/>
    </source>
</evidence>
<dbReference type="GO" id="GO:0043531">
    <property type="term" value="F:ADP binding"/>
    <property type="evidence" value="ECO:0007669"/>
    <property type="project" value="InterPro"/>
</dbReference>
<dbReference type="InterPro" id="IPR003593">
    <property type="entry name" value="AAA+_ATPase"/>
</dbReference>
<comment type="caution">
    <text evidence="3">The sequence shown here is derived from an EMBL/GenBank/DDBJ whole genome shotgun (WGS) entry which is preliminary data.</text>
</comment>
<sequence>MEIFVQIVAKMAEYTVAPVGQWLGYSFCYSSNVAKMENREEKLWRVRDSVQHSIDAAVRNGEEILDDVKKWLTEVDDITELAKKVHEGQGEAKMTCSKGVCLSFKLRHQLSRKAKNLVKVIGETLENGKFDRISYRPTPQGIVTMRYMDCMQFVSRMPTVKGFKEALKDDNINLIGLWGMPGVGKTTLMKEVARQVKEDKLFDEVALADVTQSQDLRRIQGEIAEMLDLKLDAETIRGRAIRLRQRLTKEKKILVILDDVWEKLDLEAIGIDPCKGCKVVLVSRQQDLLSCEMGTQKDFGIEVLPKEEAWELFEKMAGDSIKDPNLRFIATEVAKECGGLPIALVTVSKALRNKSLYEWRDALQQLQCPAPEHLTRMQSTIYSCIELSYRHLENQEIQYLFLHCASMGFYIGRQDLLKYCYGLGLFHGINTLEDARNRLHRLFRNLKDSCLLQDCPHESELCHMHDVVRDVATLIASKDCDMLFMRDDGGLKEWPDMDALKRCKVFSIHGGDIRQLPNELECPELKFLYVNGKSDHSLQISSTFFRGMEKLKVLDLTAMKLSSLPSSLLLLRNLQTLCLDQCELGDISGIGELKNLVVLSLLDSDISTTCQEIIQTNGEERPTTTMQPLFNVEVAFPCLKRLAILRMGYLKHIWQNQFAENSFCNLQIIKVERCENLVSIFQSDMLTRFQSVEEIIVTGCSSLQEVFELQELNVNENQVVTTIPLKGLWLARLPQMKHVWSKDPKAVFSFKNLQQIQASGCENLRSFFPTSVARSLMQLERLAIIDCGVEEIVEGEGREDAIERFVFPQVTLLTLKGLPRLKWFYPGVHTLECPILKELRVEGCQKVDIFAYGLLSFQEKLRESQHEMSTQQPLFLVREVAFPSLENLVISHMDNLITIWHDQVAADSFCNIKELVVEFCENVLHVFNSDMPKRFKNLTDVHISDCASLEEVFEVAVQGQNSNVEVHVVTTTYLSKMYLVRLPRLKNVWNKDYPNIYSFQNLRQIYAEGCESLKSFFPVASVTTSLRQLEDLQIINCGIEEIVARGGEEATPRFVFPRMTTLNLGGLTKLKWFYPGVHTSKWPSLKNMRVDGCQKVEIFASDYKSLQEGLEESRQSKISSDQPLFLVDQDQVTFPSLEILIISHMDDMKVIWNTQFAADSFCRLQMMRVEACANLNSIFPFKMFNVFQSLELVNVVGCSSLEQVFDLQGPSFHETSDVIVTQLKHLYLSNLPKLKNISNKDPRNILSFQNLHDVRANGCESMECLFPASMARTLTKLESLEVIDCGVEAIAEKKEAEGKLVFPKLTSLALGALPKLKWIFPGVHNLEWPVLKELNVWRCDQVSIFASKSSCFQETSQQCLLESSIQHPLFLVEEDTFPKLEVLKSDIHHTTWCDQFLVESFCKLKVLAVKCNHDTSAISPSNLLTRLQNLEKLFVSCNYWQEIFPYEEIIGRGKHARILPQLKELRVSKAHMLTQYLWKEDVQESLVFCKELEVLAASECHKLKSLVSSSVCFQNLKELEILNCKGLINLITYPTAKSLVQLRKMSVSSCEEITEIVARGDDEAKVVITFSKLTCLKFDCLPSFTSFCSGSYSIMFPYLKEVIVGGCPGMKTFCHGVLSTPRLESVQATREEKSYNHWMQDLNTTIHWLWEDKLI</sequence>
<reference evidence="3" key="1">
    <citation type="submission" date="2021-01" db="EMBL/GenBank/DDBJ databases">
        <authorList>
            <person name="Lovell J.T."/>
            <person name="Bentley N."/>
            <person name="Bhattarai G."/>
            <person name="Jenkins J.W."/>
            <person name="Sreedasyam A."/>
            <person name="Alarcon Y."/>
            <person name="Bock C."/>
            <person name="Boston L."/>
            <person name="Carlson J."/>
            <person name="Cervantes K."/>
            <person name="Clermont K."/>
            <person name="Krom N."/>
            <person name="Kubenka K."/>
            <person name="Mamidi S."/>
            <person name="Mattison C."/>
            <person name="Monteros M."/>
            <person name="Pisani C."/>
            <person name="Plott C."/>
            <person name="Rajasekar S."/>
            <person name="Rhein H.S."/>
            <person name="Rohla C."/>
            <person name="Song M."/>
            <person name="Hilaire R.S."/>
            <person name="Shu S."/>
            <person name="Wells L."/>
            <person name="Wang X."/>
            <person name="Webber J."/>
            <person name="Heerema R.J."/>
            <person name="Klein P."/>
            <person name="Conner P."/>
            <person name="Grauke L."/>
            <person name="Grimwood J."/>
            <person name="Schmutz J."/>
            <person name="Randall J.J."/>
        </authorList>
    </citation>
    <scope>NUCLEOTIDE SEQUENCE</scope>
    <source>
        <tissue evidence="3">Leaf</tissue>
    </source>
</reference>
<feature type="domain" description="AAA+ ATPase" evidence="2">
    <location>
        <begin position="171"/>
        <end position="299"/>
    </location>
</feature>
<evidence type="ECO:0000313" key="3">
    <source>
        <dbReference type="EMBL" id="KAG6672760.1"/>
    </source>
</evidence>
<dbReference type="PANTHER" id="PTHR33463:SF215">
    <property type="entry name" value="NB-ARC DOMAIN DISEASE RESISTANCE PROTEIN"/>
    <property type="match status" value="1"/>
</dbReference>
<dbReference type="SMART" id="SM00382">
    <property type="entry name" value="AAA"/>
    <property type="match status" value="1"/>
</dbReference>
<dbReference type="EMBL" id="CM031840">
    <property type="protein sequence ID" value="KAG6672759.1"/>
    <property type="molecule type" value="Genomic_DNA"/>
</dbReference>
<gene>
    <name evidence="3" type="ORF">I3842_16G075500</name>
</gene>
<dbReference type="InterPro" id="IPR057135">
    <property type="entry name" value="At4g27190-like_LRR"/>
</dbReference>
<evidence type="ECO:0000313" key="4">
    <source>
        <dbReference type="Proteomes" id="UP000811246"/>
    </source>
</evidence>
<dbReference type="InterPro" id="IPR050905">
    <property type="entry name" value="Plant_NBS-LRR"/>
</dbReference>
<proteinExistence type="predicted"/>
<dbReference type="PANTHER" id="PTHR33463">
    <property type="entry name" value="NB-ARC DOMAIN-CONTAINING PROTEIN-RELATED"/>
    <property type="match status" value="1"/>
</dbReference>